<dbReference type="Gene3D" id="3.40.190.10">
    <property type="entry name" value="Periplasmic binding protein-like II"/>
    <property type="match status" value="1"/>
</dbReference>
<dbReference type="AlphaFoldDB" id="A0A4U3LDI7"/>
<evidence type="ECO:0000256" key="2">
    <source>
        <dbReference type="ARBA" id="ARBA00022448"/>
    </source>
</evidence>
<comment type="similarity">
    <text evidence="1">Belongs to the bacterial solute-binding protein 1 family.</text>
</comment>
<feature type="region of interest" description="Disordered" evidence="4">
    <location>
        <begin position="48"/>
        <end position="68"/>
    </location>
</feature>
<dbReference type="GO" id="GO:0042956">
    <property type="term" value="P:maltodextrin transmembrane transport"/>
    <property type="evidence" value="ECO:0007669"/>
    <property type="project" value="TreeGrafter"/>
</dbReference>
<evidence type="ECO:0000256" key="1">
    <source>
        <dbReference type="ARBA" id="ARBA00008520"/>
    </source>
</evidence>
<dbReference type="OrthoDB" id="2510110at2"/>
<organism evidence="5 6">
    <name type="scientific">Kribbella jiaozuonensis</name>
    <dbReference type="NCBI Taxonomy" id="2575441"/>
    <lineage>
        <taxon>Bacteria</taxon>
        <taxon>Bacillati</taxon>
        <taxon>Actinomycetota</taxon>
        <taxon>Actinomycetes</taxon>
        <taxon>Propionibacteriales</taxon>
        <taxon>Kribbellaceae</taxon>
        <taxon>Kribbella</taxon>
    </lineage>
</organism>
<accession>A0A4U3LDI7</accession>
<evidence type="ECO:0000313" key="5">
    <source>
        <dbReference type="EMBL" id="TKK73390.1"/>
    </source>
</evidence>
<dbReference type="Pfam" id="PF01547">
    <property type="entry name" value="SBP_bac_1"/>
    <property type="match status" value="1"/>
</dbReference>
<evidence type="ECO:0000256" key="4">
    <source>
        <dbReference type="SAM" id="MobiDB-lite"/>
    </source>
</evidence>
<evidence type="ECO:0000313" key="6">
    <source>
        <dbReference type="Proteomes" id="UP000305836"/>
    </source>
</evidence>
<dbReference type="GO" id="GO:0015768">
    <property type="term" value="P:maltose transport"/>
    <property type="evidence" value="ECO:0007669"/>
    <property type="project" value="TreeGrafter"/>
</dbReference>
<keyword evidence="6" id="KW-1185">Reference proteome</keyword>
<sequence>MPRSLDTARSNRLESKRLDHFRKGTAVRRNLLPAAVITATLLVAGCGSSDQPAATDSGPATGTISFTGTDNAETYQPVIKAFEAKNPGIKVAYTQIPFDQFNATMQQRLSAKDAGIDVYTVDEPRVSQLAAKGFLTDLSDLDGQVKTKVSAAAYKTNHFRDKLWSLPMWNSTQFLFYNKTALAKANVTPPTADPQQRWTWEQVEAAGRKAMQSGGTKYGLFMEQPEAYYQLQPLAESLGGGSGIEGDDALTPAVETDGWKKAMQWYGATFASGLSPRGIGGFQTGPVFANGNVAFFVGGPWDLKIFGSSKIDWGVAPLPYFQGGKPVTPTGSWSLGINPASKQQGMARKFLEFATLDAAGNLATTSTTTIIPANLEAQKQYTPKMDAFSGTKTAGAAAITAYESEHTAVSRPVSVGYIQFEEVMGKAFADIRNGTNSDTRLQEATRQLTDAWKSIK</sequence>
<dbReference type="Proteomes" id="UP000305836">
    <property type="component" value="Unassembled WGS sequence"/>
</dbReference>
<dbReference type="PANTHER" id="PTHR30061">
    <property type="entry name" value="MALTOSE-BINDING PERIPLASMIC PROTEIN"/>
    <property type="match status" value="1"/>
</dbReference>
<dbReference type="GO" id="GO:1901982">
    <property type="term" value="F:maltose binding"/>
    <property type="evidence" value="ECO:0007669"/>
    <property type="project" value="TreeGrafter"/>
</dbReference>
<keyword evidence="2" id="KW-0813">Transport</keyword>
<protein>
    <submittedName>
        <fullName evidence="5">Sugar ABC transporter substrate-binding protein</fullName>
    </submittedName>
</protein>
<dbReference type="CDD" id="cd13585">
    <property type="entry name" value="PBP2_TMBP_like"/>
    <property type="match status" value="1"/>
</dbReference>
<dbReference type="PANTHER" id="PTHR30061:SF50">
    <property type="entry name" value="MALTOSE_MALTODEXTRIN-BINDING PERIPLASMIC PROTEIN"/>
    <property type="match status" value="1"/>
</dbReference>
<dbReference type="EMBL" id="SZPZ01000007">
    <property type="protein sequence ID" value="TKK73390.1"/>
    <property type="molecule type" value="Genomic_DNA"/>
</dbReference>
<name>A0A4U3LDI7_9ACTN</name>
<reference evidence="5 6" key="1">
    <citation type="submission" date="2019-04" db="EMBL/GenBank/DDBJ databases">
        <title>Kribbella sp. NEAU-THZ 27 nov., a novel actinomycete isolated from soil.</title>
        <authorList>
            <person name="Duan L."/>
        </authorList>
    </citation>
    <scope>NUCLEOTIDE SEQUENCE [LARGE SCALE GENOMIC DNA]</scope>
    <source>
        <strain evidence="6">NEAU-THZ27</strain>
    </source>
</reference>
<evidence type="ECO:0000256" key="3">
    <source>
        <dbReference type="ARBA" id="ARBA00022729"/>
    </source>
</evidence>
<proteinExistence type="inferred from homology"/>
<comment type="caution">
    <text evidence="5">The sequence shown here is derived from an EMBL/GenBank/DDBJ whole genome shotgun (WGS) entry which is preliminary data.</text>
</comment>
<keyword evidence="3" id="KW-0732">Signal</keyword>
<gene>
    <name evidence="5" type="ORF">FDA38_39440</name>
</gene>
<dbReference type="SUPFAM" id="SSF53850">
    <property type="entry name" value="Periplasmic binding protein-like II"/>
    <property type="match status" value="1"/>
</dbReference>
<dbReference type="GO" id="GO:0055052">
    <property type="term" value="C:ATP-binding cassette (ABC) transporter complex, substrate-binding subunit-containing"/>
    <property type="evidence" value="ECO:0007669"/>
    <property type="project" value="TreeGrafter"/>
</dbReference>
<dbReference type="InterPro" id="IPR006059">
    <property type="entry name" value="SBP"/>
</dbReference>